<dbReference type="InterPro" id="IPR036397">
    <property type="entry name" value="RNaseH_sf"/>
</dbReference>
<accession>A0A8X6Q5J3</accession>
<evidence type="ECO:0000313" key="2">
    <source>
        <dbReference type="EMBL" id="GFU00367.1"/>
    </source>
</evidence>
<name>A0A8X6Q5J3_NEPPI</name>
<dbReference type="Gene3D" id="3.30.420.10">
    <property type="entry name" value="Ribonuclease H-like superfamily/Ribonuclease H"/>
    <property type="match status" value="1"/>
</dbReference>
<dbReference type="GO" id="GO:0003676">
    <property type="term" value="F:nucleic acid binding"/>
    <property type="evidence" value="ECO:0007669"/>
    <property type="project" value="InterPro"/>
</dbReference>
<gene>
    <name evidence="2" type="primary">AVEN_149640_1</name>
    <name evidence="2" type="ORF">NPIL_589131</name>
</gene>
<protein>
    <submittedName>
        <fullName evidence="2">RNase H domain-containing protein</fullName>
    </submittedName>
</protein>
<dbReference type="Pfam" id="PF00075">
    <property type="entry name" value="RNase_H"/>
    <property type="match status" value="1"/>
</dbReference>
<dbReference type="InterPro" id="IPR012337">
    <property type="entry name" value="RNaseH-like_sf"/>
</dbReference>
<feature type="domain" description="RNase H type-1" evidence="1">
    <location>
        <begin position="17"/>
        <end position="100"/>
    </location>
</feature>
<organism evidence="2 3">
    <name type="scientific">Nephila pilipes</name>
    <name type="common">Giant wood spider</name>
    <name type="synonym">Nephila maculata</name>
    <dbReference type="NCBI Taxonomy" id="299642"/>
    <lineage>
        <taxon>Eukaryota</taxon>
        <taxon>Metazoa</taxon>
        <taxon>Ecdysozoa</taxon>
        <taxon>Arthropoda</taxon>
        <taxon>Chelicerata</taxon>
        <taxon>Arachnida</taxon>
        <taxon>Araneae</taxon>
        <taxon>Araneomorphae</taxon>
        <taxon>Entelegynae</taxon>
        <taxon>Araneoidea</taxon>
        <taxon>Nephilidae</taxon>
        <taxon>Nephila</taxon>
    </lineage>
</organism>
<dbReference type="EMBL" id="BMAW01122775">
    <property type="protein sequence ID" value="GFU00367.1"/>
    <property type="molecule type" value="Genomic_DNA"/>
</dbReference>
<dbReference type="GO" id="GO:0004523">
    <property type="term" value="F:RNA-DNA hybrid ribonuclease activity"/>
    <property type="evidence" value="ECO:0007669"/>
    <property type="project" value="InterPro"/>
</dbReference>
<evidence type="ECO:0000313" key="3">
    <source>
        <dbReference type="Proteomes" id="UP000887013"/>
    </source>
</evidence>
<comment type="caution">
    <text evidence="2">The sequence shown here is derived from an EMBL/GenBank/DDBJ whole genome shotgun (WGS) entry which is preliminary data.</text>
</comment>
<evidence type="ECO:0000259" key="1">
    <source>
        <dbReference type="Pfam" id="PF00075"/>
    </source>
</evidence>
<keyword evidence="3" id="KW-1185">Reference proteome</keyword>
<dbReference type="OrthoDB" id="6434564at2759"/>
<reference evidence="2" key="1">
    <citation type="submission" date="2020-08" db="EMBL/GenBank/DDBJ databases">
        <title>Multicomponent nature underlies the extraordinary mechanical properties of spider dragline silk.</title>
        <authorList>
            <person name="Kono N."/>
            <person name="Nakamura H."/>
            <person name="Mori M."/>
            <person name="Yoshida Y."/>
            <person name="Ohtoshi R."/>
            <person name="Malay A.D."/>
            <person name="Moran D.A.P."/>
            <person name="Tomita M."/>
            <person name="Numata K."/>
            <person name="Arakawa K."/>
        </authorList>
    </citation>
    <scope>NUCLEOTIDE SEQUENCE</scope>
</reference>
<dbReference type="SUPFAM" id="SSF53098">
    <property type="entry name" value="Ribonuclease H-like"/>
    <property type="match status" value="1"/>
</dbReference>
<sequence length="118" mass="13387">MVIFISRNVVIIIRQMDKKELQEIINVIKRNVDDVDDVWILTDRKCSIQYLRNWPNIQDKLGQDIILKLSTLTQRGTVCLQKIPSHVGVYGNKVADLLPGESSELPTAPSTELLMSTP</sequence>
<dbReference type="AlphaFoldDB" id="A0A8X6Q5J3"/>
<proteinExistence type="predicted"/>
<dbReference type="Proteomes" id="UP000887013">
    <property type="component" value="Unassembled WGS sequence"/>
</dbReference>
<dbReference type="InterPro" id="IPR002156">
    <property type="entry name" value="RNaseH_domain"/>
</dbReference>